<dbReference type="PANTHER" id="PTHR43434:SF1">
    <property type="entry name" value="PHOSPHOGLYCOLATE PHOSPHATASE"/>
    <property type="match status" value="1"/>
</dbReference>
<dbReference type="SUPFAM" id="SSF56784">
    <property type="entry name" value="HAD-like"/>
    <property type="match status" value="1"/>
</dbReference>
<dbReference type="GO" id="GO:0008967">
    <property type="term" value="F:phosphoglycolate phosphatase activity"/>
    <property type="evidence" value="ECO:0007669"/>
    <property type="project" value="UniProtKB-UniRule"/>
</dbReference>
<evidence type="ECO:0000256" key="2">
    <source>
        <dbReference type="ARBA" id="ARBA00001946"/>
    </source>
</evidence>
<dbReference type="PROSITE" id="PS01228">
    <property type="entry name" value="COF_1"/>
    <property type="match status" value="1"/>
</dbReference>
<dbReference type="GO" id="GO:0005975">
    <property type="term" value="P:carbohydrate metabolic process"/>
    <property type="evidence" value="ECO:0007669"/>
    <property type="project" value="InterPro"/>
</dbReference>
<dbReference type="Gene3D" id="3.40.50.1000">
    <property type="entry name" value="HAD superfamily/HAD-like"/>
    <property type="match status" value="1"/>
</dbReference>
<evidence type="ECO:0000313" key="11">
    <source>
        <dbReference type="EMBL" id="CTQ66433.1"/>
    </source>
</evidence>
<dbReference type="SFLD" id="SFLDG01129">
    <property type="entry name" value="C1.5:_HAD__Beta-PGM__Phosphata"/>
    <property type="match status" value="1"/>
</dbReference>
<comment type="function">
    <text evidence="10">Specifically catalyzes the dephosphorylation of 2-phosphoglycolate. Is involved in the dissimilation of the intracellular 2-phosphoglycolate formed during the DNA repair of 3'-phosphoglycolate ends, a major class of DNA lesions induced by oxidative stress.</text>
</comment>
<dbReference type="NCBIfam" id="TIGR01549">
    <property type="entry name" value="HAD-SF-IA-v1"/>
    <property type="match status" value="1"/>
</dbReference>
<dbReference type="SFLD" id="SFLDG01135">
    <property type="entry name" value="C1.5.6:_HAD__Beta-PGM__Phospha"/>
    <property type="match status" value="1"/>
</dbReference>
<dbReference type="InterPro" id="IPR036412">
    <property type="entry name" value="HAD-like_sf"/>
</dbReference>
<dbReference type="GO" id="GO:0046872">
    <property type="term" value="F:metal ion binding"/>
    <property type="evidence" value="ECO:0007669"/>
    <property type="project" value="UniProtKB-KW"/>
</dbReference>
<dbReference type="EC" id="3.1.3.18" evidence="5 10"/>
<comment type="catalytic activity">
    <reaction evidence="1 10">
        <text>2-phosphoglycolate + H2O = glycolate + phosphate</text>
        <dbReference type="Rhea" id="RHEA:14369"/>
        <dbReference type="ChEBI" id="CHEBI:15377"/>
        <dbReference type="ChEBI" id="CHEBI:29805"/>
        <dbReference type="ChEBI" id="CHEBI:43474"/>
        <dbReference type="ChEBI" id="CHEBI:58033"/>
        <dbReference type="EC" id="3.1.3.18"/>
    </reaction>
</comment>
<keyword evidence="12" id="KW-1185">Reference proteome</keyword>
<sequence length="220" mass="23510">MSVLVFDLDGTLVSSMEDLVATLNAVLEKAGHGTVPQDKVANMVGMGAKVLLQRGLDYLDIAWSDEMIIPLYEDFLDYYAANIAVHTRPFDGVIPALQRFRADGWKLAVCTNKTERLTLPLLAALNMTDHFDAVVGGDTFSVSKPHAEPVLGAIQRAGGTLEGSIMIGDSVTDINAARAAGIPVVAVDFGYTPVPVTELGPDRIISHFDELADAVDGVRT</sequence>
<dbReference type="InterPro" id="IPR041492">
    <property type="entry name" value="HAD_2"/>
</dbReference>
<dbReference type="InterPro" id="IPR037512">
    <property type="entry name" value="PGPase_prok"/>
</dbReference>
<dbReference type="EMBL" id="CXWD01000004">
    <property type="protein sequence ID" value="CTQ66433.1"/>
    <property type="molecule type" value="Genomic_DNA"/>
</dbReference>
<dbReference type="InterPro" id="IPR006439">
    <property type="entry name" value="HAD-SF_hydro_IA"/>
</dbReference>
<evidence type="ECO:0000256" key="9">
    <source>
        <dbReference type="ARBA" id="ARBA00023277"/>
    </source>
</evidence>
<dbReference type="InterPro" id="IPR023214">
    <property type="entry name" value="HAD_sf"/>
</dbReference>
<reference evidence="12" key="1">
    <citation type="submission" date="2015-07" db="EMBL/GenBank/DDBJ databases">
        <authorList>
            <person name="Rodrigo-Torres Lidia"/>
            <person name="Arahal R.David."/>
        </authorList>
    </citation>
    <scope>NUCLEOTIDE SEQUENCE [LARGE SCALE GENOMIC DNA]</scope>
    <source>
        <strain evidence="12">CECT 5112</strain>
    </source>
</reference>
<keyword evidence="7 10" id="KW-0378">Hydrolase</keyword>
<evidence type="ECO:0000256" key="3">
    <source>
        <dbReference type="ARBA" id="ARBA00004818"/>
    </source>
</evidence>
<dbReference type="GO" id="GO:0046295">
    <property type="term" value="P:glycolate biosynthetic process"/>
    <property type="evidence" value="ECO:0007669"/>
    <property type="project" value="UniProtKB-UniRule"/>
</dbReference>
<feature type="active site" description="Nucleophile" evidence="10">
    <location>
        <position position="7"/>
    </location>
</feature>
<dbReference type="SFLD" id="SFLDS00003">
    <property type="entry name" value="Haloacid_Dehalogenase"/>
    <property type="match status" value="1"/>
</dbReference>
<gene>
    <name evidence="11" type="primary">gph_1</name>
    <name evidence="11" type="ORF">LAX5112_00966</name>
</gene>
<dbReference type="Gene3D" id="1.10.150.240">
    <property type="entry name" value="Putative phosphatase, domain 2"/>
    <property type="match status" value="1"/>
</dbReference>
<organism evidence="11 12">
    <name type="scientific">Roseibium alexandrii</name>
    <dbReference type="NCBI Taxonomy" id="388408"/>
    <lineage>
        <taxon>Bacteria</taxon>
        <taxon>Pseudomonadati</taxon>
        <taxon>Pseudomonadota</taxon>
        <taxon>Alphaproteobacteria</taxon>
        <taxon>Hyphomicrobiales</taxon>
        <taxon>Stappiaceae</taxon>
        <taxon>Roseibium</taxon>
    </lineage>
</organism>
<dbReference type="HAMAP" id="MF_00495">
    <property type="entry name" value="GPH_hydrolase_bact"/>
    <property type="match status" value="1"/>
</dbReference>
<dbReference type="Pfam" id="PF13419">
    <property type="entry name" value="HAD_2"/>
    <property type="match status" value="1"/>
</dbReference>
<dbReference type="GO" id="GO:0005829">
    <property type="term" value="C:cytosol"/>
    <property type="evidence" value="ECO:0007669"/>
    <property type="project" value="TreeGrafter"/>
</dbReference>
<comment type="pathway">
    <text evidence="3 10">Organic acid metabolism; glycolate biosynthesis; glycolate from 2-phosphoglycolate: step 1/1.</text>
</comment>
<evidence type="ECO:0000256" key="4">
    <source>
        <dbReference type="ARBA" id="ARBA00006171"/>
    </source>
</evidence>
<dbReference type="PANTHER" id="PTHR43434">
    <property type="entry name" value="PHOSPHOGLYCOLATE PHOSPHATASE"/>
    <property type="match status" value="1"/>
</dbReference>
<comment type="similarity">
    <text evidence="4 10">Belongs to the HAD-like hydrolase superfamily. CbbY/CbbZ/Gph/YieH family.</text>
</comment>
<keyword evidence="8 10" id="KW-0460">Magnesium</keyword>
<name>A0A0M6ZXZ1_9HYPH</name>
<evidence type="ECO:0000256" key="6">
    <source>
        <dbReference type="ARBA" id="ARBA00022723"/>
    </source>
</evidence>
<dbReference type="GO" id="GO:0006281">
    <property type="term" value="P:DNA repair"/>
    <property type="evidence" value="ECO:0007669"/>
    <property type="project" value="TreeGrafter"/>
</dbReference>
<evidence type="ECO:0000256" key="10">
    <source>
        <dbReference type="HAMAP-Rule" id="MF_00495"/>
    </source>
</evidence>
<evidence type="ECO:0000256" key="8">
    <source>
        <dbReference type="ARBA" id="ARBA00022842"/>
    </source>
</evidence>
<dbReference type="STRING" id="388408.LAX5112_00966"/>
<proteinExistence type="inferred from homology"/>
<keyword evidence="6 10" id="KW-0479">Metal-binding</keyword>
<feature type="binding site" evidence="10">
    <location>
        <position position="169"/>
    </location>
    <ligand>
        <name>Mg(2+)</name>
        <dbReference type="ChEBI" id="CHEBI:18420"/>
    </ligand>
</feature>
<feature type="binding site" evidence="10">
    <location>
        <position position="9"/>
    </location>
    <ligand>
        <name>Mg(2+)</name>
        <dbReference type="ChEBI" id="CHEBI:18420"/>
    </ligand>
</feature>
<dbReference type="InterPro" id="IPR050155">
    <property type="entry name" value="HAD-like_hydrolase_sf"/>
</dbReference>
<evidence type="ECO:0000256" key="1">
    <source>
        <dbReference type="ARBA" id="ARBA00000830"/>
    </source>
</evidence>
<evidence type="ECO:0000313" key="12">
    <source>
        <dbReference type="Proteomes" id="UP000053235"/>
    </source>
</evidence>
<evidence type="ECO:0000256" key="5">
    <source>
        <dbReference type="ARBA" id="ARBA00013078"/>
    </source>
</evidence>
<feature type="binding site" evidence="10">
    <location>
        <position position="7"/>
    </location>
    <ligand>
        <name>Mg(2+)</name>
        <dbReference type="ChEBI" id="CHEBI:18420"/>
    </ligand>
</feature>
<dbReference type="InterPro" id="IPR023198">
    <property type="entry name" value="PGP-like_dom2"/>
</dbReference>
<keyword evidence="9 10" id="KW-0119">Carbohydrate metabolism</keyword>
<dbReference type="UniPathway" id="UPA00865">
    <property type="reaction ID" value="UER00834"/>
</dbReference>
<dbReference type="Proteomes" id="UP000053235">
    <property type="component" value="Unassembled WGS sequence"/>
</dbReference>
<comment type="cofactor">
    <cofactor evidence="2 10">
        <name>Mg(2+)</name>
        <dbReference type="ChEBI" id="CHEBI:18420"/>
    </cofactor>
</comment>
<dbReference type="RefSeq" id="WP_055670883.1">
    <property type="nucleotide sequence ID" value="NZ_CXWD01000004.1"/>
</dbReference>
<accession>A0A0M6ZXZ1</accession>
<protein>
    <recommendedName>
        <fullName evidence="5 10">Phosphoglycolate phosphatase</fullName>
        <shortName evidence="10">PGP</shortName>
        <shortName evidence="10">PGPase</shortName>
        <ecNumber evidence="5 10">3.1.3.18</ecNumber>
    </recommendedName>
</protein>
<evidence type="ECO:0000256" key="7">
    <source>
        <dbReference type="ARBA" id="ARBA00022801"/>
    </source>
</evidence>
<dbReference type="AlphaFoldDB" id="A0A0M6ZXZ1"/>